<sequence length="874" mass="99200">MNTVEDDNQSTPTMTESPNQSSVDISSPLYMHPSDNLGATLVPVLFDGFGYRSWRRGVIECKRPDPNSSKFGLWERCDDMVTSWILNSLAKEITDSVKYVADAFKLWRELEDSYDQTNGTKLYQIQKEINDLSQGALEVTSYYTKMKSSGQHIDDESSSFSCPSIFFVDPRGKEEEETAQLEPTLHQEQQTLQNRADSWIIDSVASNNMTFNRSLLTNIINLPYPLLVILPNGYKVKVTEIGSMTLTSKITLDKVMYVPTFRYNLISDHSLASHLNCLVAFVKHYCILHAPSMKRPLVICRVKDGMYILCLSYLKKNKTIPAVKDTHTLPTISTCCTCNTHCPSHSAINILFHTNKCVSSPIVNNSCATIEKQVSFTSPSFEFPSILSHSCAENNVNVLWHNRLGHVPFVKMKNITSIPANFSPKQPFNHTIYSMARQERLLFPQKTSTTNRIFEHLHVDLWASYHVPTHDRYKYFIIMVDDYSRFTWTHLLSSKSNALEILKNFMNLVENQFGVIVKSIKSDNGLEFTSKEATILFQSKGTPENLSDQGNADNTSDPMSPTHVASSSPSGTPISSPPNISLQHHTEQTHEEQAQSTRQSQRTHKFPIYLQDYVYSLPQVKTNPASLNDLFCVNHHIASDLLTPDSQTLVRNVCHDRESSSYEEVAIDHAWQAIMTHEFDALYSNHTWDFVMLTPGKQAISCKWVYKVKHKADSNIERFKARLVVKGHTQQAGIDYTETFSPVVKMTTVRTLIATSVKKGRSISQLDVNNAFLHGDLNEEVYMQVPPGLVIEKLGLVCKLNKSLYGLKQASRQWYAKLTEALCSRGYTHSMYDYSLFYKRNGDSSVYITVYVDDVLMTATDQQEIAQLKTFLHE</sequence>
<reference evidence="2" key="2">
    <citation type="submission" date="2025-08" db="UniProtKB">
        <authorList>
            <consortium name="RefSeq"/>
        </authorList>
    </citation>
    <scope>IDENTIFICATION</scope>
    <source>
        <tissue evidence="2">Leaf</tissue>
    </source>
</reference>
<accession>A0AC58TUS4</accession>
<evidence type="ECO:0000313" key="2">
    <source>
        <dbReference type="RefSeq" id="XP_075100974.1"/>
    </source>
</evidence>
<proteinExistence type="predicted"/>
<dbReference type="Proteomes" id="UP000790787">
    <property type="component" value="Chromosome 3"/>
</dbReference>
<name>A0AC58TUS4_TOBAC</name>
<keyword evidence="1" id="KW-1185">Reference proteome</keyword>
<protein>
    <submittedName>
        <fullName evidence="2">Uncharacterized protein LOC142176701</fullName>
    </submittedName>
</protein>
<gene>
    <name evidence="2" type="primary">LOC142176701</name>
</gene>
<dbReference type="RefSeq" id="XP_075100974.1">
    <property type="nucleotide sequence ID" value="XM_075244873.1"/>
</dbReference>
<reference evidence="1" key="1">
    <citation type="journal article" date="2014" name="Nat. Commun.">
        <title>The tobacco genome sequence and its comparison with those of tomato and potato.</title>
        <authorList>
            <person name="Sierro N."/>
            <person name="Battey J.N."/>
            <person name="Ouadi S."/>
            <person name="Bakaher N."/>
            <person name="Bovet L."/>
            <person name="Willig A."/>
            <person name="Goepfert S."/>
            <person name="Peitsch M.C."/>
            <person name="Ivanov N.V."/>
        </authorList>
    </citation>
    <scope>NUCLEOTIDE SEQUENCE [LARGE SCALE GENOMIC DNA]</scope>
</reference>
<organism evidence="1 2">
    <name type="scientific">Nicotiana tabacum</name>
    <name type="common">Common tobacco</name>
    <dbReference type="NCBI Taxonomy" id="4097"/>
    <lineage>
        <taxon>Eukaryota</taxon>
        <taxon>Viridiplantae</taxon>
        <taxon>Streptophyta</taxon>
        <taxon>Embryophyta</taxon>
        <taxon>Tracheophyta</taxon>
        <taxon>Spermatophyta</taxon>
        <taxon>Magnoliopsida</taxon>
        <taxon>eudicotyledons</taxon>
        <taxon>Gunneridae</taxon>
        <taxon>Pentapetalae</taxon>
        <taxon>asterids</taxon>
        <taxon>lamiids</taxon>
        <taxon>Solanales</taxon>
        <taxon>Solanaceae</taxon>
        <taxon>Nicotianoideae</taxon>
        <taxon>Nicotianeae</taxon>
        <taxon>Nicotiana</taxon>
    </lineage>
</organism>
<evidence type="ECO:0000313" key="1">
    <source>
        <dbReference type="Proteomes" id="UP000790787"/>
    </source>
</evidence>